<evidence type="ECO:0000256" key="5">
    <source>
        <dbReference type="ARBA" id="ARBA00023014"/>
    </source>
</evidence>
<reference evidence="11" key="1">
    <citation type="submission" date="2014-11" db="EMBL/GenBank/DDBJ databases">
        <authorList>
            <person name="Hornung B.V."/>
        </authorList>
    </citation>
    <scope>NUCLEOTIDE SEQUENCE</scope>
    <source>
        <strain evidence="11">INE</strain>
    </source>
</reference>
<comment type="function">
    <text evidence="6">Radical SAM enzyme that catalyzes the addition of the adenosyl radical to the double bond of 3-[(1-carboxyvinyl)oxy]benzoate, leading to aminodeoxyfutalosine (AFL), a key intermediate in the formation of menaquinone (MK, vitamin K2) from chorismate.</text>
</comment>
<dbReference type="Pfam" id="PF19288">
    <property type="entry name" value="CofH_C"/>
    <property type="match status" value="1"/>
</dbReference>
<dbReference type="RefSeq" id="WP_240985228.1">
    <property type="nucleotide sequence ID" value="NZ_CDGJ01000110.1"/>
</dbReference>
<keyword evidence="6" id="KW-0474">Menaquinone biosynthesis</keyword>
<dbReference type="PANTHER" id="PTHR43076">
    <property type="entry name" value="FO SYNTHASE (COFH)"/>
    <property type="match status" value="1"/>
</dbReference>
<dbReference type="PROSITE" id="PS51918">
    <property type="entry name" value="RADICAL_SAM"/>
    <property type="match status" value="1"/>
</dbReference>
<keyword evidence="12" id="KW-1185">Reference proteome</keyword>
<dbReference type="Gene3D" id="3.20.20.70">
    <property type="entry name" value="Aldolase class I"/>
    <property type="match status" value="1"/>
</dbReference>
<dbReference type="Proteomes" id="UP000836597">
    <property type="component" value="Chromosome"/>
</dbReference>
<reference evidence="10" key="2">
    <citation type="submission" date="2020-01" db="EMBL/GenBank/DDBJ databases">
        <authorList>
            <person name="Hornung B."/>
        </authorList>
    </citation>
    <scope>NUCLEOTIDE SEQUENCE</scope>
    <source>
        <strain evidence="10">PacBioINE</strain>
    </source>
</reference>
<feature type="binding site" evidence="8">
    <location>
        <position position="76"/>
    </location>
    <ligand>
        <name>S-adenosyl-L-methionine</name>
        <dbReference type="ChEBI" id="CHEBI:59789"/>
    </ligand>
</feature>
<evidence type="ECO:0000256" key="2">
    <source>
        <dbReference type="ARBA" id="ARBA00022691"/>
    </source>
</evidence>
<evidence type="ECO:0000256" key="1">
    <source>
        <dbReference type="ARBA" id="ARBA00022485"/>
    </source>
</evidence>
<dbReference type="InterPro" id="IPR013785">
    <property type="entry name" value="Aldolase_TIM"/>
</dbReference>
<dbReference type="InterPro" id="IPR058240">
    <property type="entry name" value="rSAM_sf"/>
</dbReference>
<dbReference type="Proteomes" id="UP001071230">
    <property type="component" value="Unassembled WGS sequence"/>
</dbReference>
<evidence type="ECO:0000256" key="8">
    <source>
        <dbReference type="PIRSR" id="PIRSR004762-2"/>
    </source>
</evidence>
<dbReference type="SMART" id="SM00729">
    <property type="entry name" value="Elp3"/>
    <property type="match status" value="1"/>
</dbReference>
<dbReference type="SFLD" id="SFLDG01389">
    <property type="entry name" value="menaquinone_synthsis_involved"/>
    <property type="match status" value="1"/>
</dbReference>
<dbReference type="NCBIfam" id="TIGR03700">
    <property type="entry name" value="mena_SCO4494"/>
    <property type="match status" value="1"/>
</dbReference>
<dbReference type="SUPFAM" id="SSF102114">
    <property type="entry name" value="Radical SAM enzymes"/>
    <property type="match status" value="1"/>
</dbReference>
<dbReference type="GO" id="GO:0005506">
    <property type="term" value="F:iron ion binding"/>
    <property type="evidence" value="ECO:0007669"/>
    <property type="project" value="UniProtKB-UniRule"/>
</dbReference>
<dbReference type="KEGG" id="aacx:DEACI_2410"/>
<dbReference type="GO" id="GO:0009234">
    <property type="term" value="P:menaquinone biosynthetic process"/>
    <property type="evidence" value="ECO:0007669"/>
    <property type="project" value="UniProtKB-UniRule"/>
</dbReference>
<comment type="pathway">
    <text evidence="6">Quinol/quinone metabolism; menaquinone biosynthesis.</text>
</comment>
<feature type="domain" description="Radical SAM core" evidence="9">
    <location>
        <begin position="56"/>
        <end position="292"/>
    </location>
</feature>
<dbReference type="EC" id="2.5.1.120" evidence="6"/>
<dbReference type="SFLD" id="SFLDF00343">
    <property type="entry name" value="aminofutalosine_synthase_(mqnE"/>
    <property type="match status" value="1"/>
</dbReference>
<comment type="similarity">
    <text evidence="6">Belongs to the radical SAM superfamily. MqnE family.</text>
</comment>
<dbReference type="HAMAP" id="MF_00993">
    <property type="entry name" value="MqnE"/>
    <property type="match status" value="1"/>
</dbReference>
<dbReference type="SFLD" id="SFLDS00029">
    <property type="entry name" value="Radical_SAM"/>
    <property type="match status" value="1"/>
</dbReference>
<organism evidence="10">
    <name type="scientific">Acididesulfobacillus acetoxydans</name>
    <dbReference type="NCBI Taxonomy" id="1561005"/>
    <lineage>
        <taxon>Bacteria</taxon>
        <taxon>Bacillati</taxon>
        <taxon>Bacillota</taxon>
        <taxon>Clostridia</taxon>
        <taxon>Eubacteriales</taxon>
        <taxon>Peptococcaceae</taxon>
        <taxon>Acididesulfobacillus</taxon>
    </lineage>
</organism>
<keyword evidence="2 6" id="KW-0949">S-adenosyl-L-methionine</keyword>
<dbReference type="Pfam" id="PF04055">
    <property type="entry name" value="Radical_SAM"/>
    <property type="match status" value="1"/>
</dbReference>
<evidence type="ECO:0000256" key="7">
    <source>
        <dbReference type="PIRSR" id="PIRSR004762-1"/>
    </source>
</evidence>
<feature type="binding site" evidence="6 7">
    <location>
        <position position="77"/>
    </location>
    <ligand>
        <name>[4Fe-4S] cluster</name>
        <dbReference type="ChEBI" id="CHEBI:49883"/>
        <note>4Fe-4S-S-AdoMet</note>
    </ligand>
</feature>
<keyword evidence="1 6" id="KW-0004">4Fe-4S</keyword>
<dbReference type="SFLD" id="SFLDF00342">
    <property type="entry name" value="cyclic_dehypoxanthine_futalosi"/>
    <property type="match status" value="1"/>
</dbReference>
<keyword evidence="4 6" id="KW-0408">Iron</keyword>
<dbReference type="SFLD" id="SFLDG01064">
    <property type="entry name" value="F420__menaquinone_cofactor_bio"/>
    <property type="match status" value="1"/>
</dbReference>
<dbReference type="CDD" id="cd01335">
    <property type="entry name" value="Radical_SAM"/>
    <property type="match status" value="1"/>
</dbReference>
<dbReference type="EMBL" id="CDGJ01000110">
    <property type="protein sequence ID" value="CEJ09039.1"/>
    <property type="molecule type" value="Genomic_DNA"/>
</dbReference>
<dbReference type="PANTHER" id="PTHR43076:SF7">
    <property type="entry name" value="AMINODEOXYFUTALOSINE SYNTHASE"/>
    <property type="match status" value="1"/>
</dbReference>
<dbReference type="InterPro" id="IPR034405">
    <property type="entry name" value="F420"/>
</dbReference>
<proteinExistence type="inferred from homology"/>
<dbReference type="GO" id="GO:0102573">
    <property type="term" value="F:aminodeoxyfutalosine synthase activity"/>
    <property type="evidence" value="ECO:0007669"/>
    <property type="project" value="UniProtKB-EC"/>
</dbReference>
<dbReference type="EMBL" id="LR746496">
    <property type="protein sequence ID" value="CAA7601742.1"/>
    <property type="molecule type" value="Genomic_DNA"/>
</dbReference>
<accession>A0A8S0WGB4</accession>
<keyword evidence="3 6" id="KW-0479">Metal-binding</keyword>
<dbReference type="GO" id="GO:0051539">
    <property type="term" value="F:4 iron, 4 sulfur cluster binding"/>
    <property type="evidence" value="ECO:0007669"/>
    <property type="project" value="UniProtKB-KW"/>
</dbReference>
<feature type="binding site" evidence="6 7">
    <location>
        <position position="74"/>
    </location>
    <ligand>
        <name>[4Fe-4S] cluster</name>
        <dbReference type="ChEBI" id="CHEBI:49883"/>
        <note>4Fe-4S-S-AdoMet</note>
    </ligand>
</feature>
<evidence type="ECO:0000313" key="12">
    <source>
        <dbReference type="Proteomes" id="UP001071230"/>
    </source>
</evidence>
<sequence>MDRLFARSELADLIEKVERGVRLDFDEGVRLMKSKDILALGCMANLVRERKNADTTYFIVNRHINHTNVCVNLCKFCAYGVREGDPEAFTLSLEEIESAARKAAAENVSEVHVVGGLNPALPFDYYLEILRRIKRILPDVCLQAFTAVEVDYFTQITGLSVAQVLRELMQAGLDSLPGGGAEVFSPRVRALICEKKISGERWLEIQAEAHRLGMRTNATMLYGHVENAEERIDHLLQLRKLQDQTHGFLTFIPLPFYPKNTQLEGNMGVGSTTGFEDLRMLAAARIFLDNFDHIKSFWIMLGPKLAQVSLSFGVDDLDGTVVEERIIHAAGAETGQVMAKETLIRLIQKAGRTPVERDTLYRVRKSYELKEKP</sequence>
<evidence type="ECO:0000256" key="3">
    <source>
        <dbReference type="ARBA" id="ARBA00022723"/>
    </source>
</evidence>
<evidence type="ECO:0000256" key="4">
    <source>
        <dbReference type="ARBA" id="ARBA00023004"/>
    </source>
</evidence>
<name>A0A8S0WGB4_9FIRM</name>
<dbReference type="GO" id="GO:0044689">
    <property type="term" value="F:7,8-didemethyl-8-hydroxy-5-deazariboflavin synthase activity"/>
    <property type="evidence" value="ECO:0007669"/>
    <property type="project" value="TreeGrafter"/>
</dbReference>
<comment type="catalytic activity">
    <reaction evidence="6">
        <text>3-[(1-carboxyvinyl)-oxy]benzoate + S-adenosyl-L-methionine + H2O = 6-amino-6-deoxyfutalosine + hydrogencarbonate + L-methionine + H(+)</text>
        <dbReference type="Rhea" id="RHEA:33075"/>
        <dbReference type="ChEBI" id="CHEBI:15377"/>
        <dbReference type="ChEBI" id="CHEBI:15378"/>
        <dbReference type="ChEBI" id="CHEBI:17544"/>
        <dbReference type="ChEBI" id="CHEBI:57844"/>
        <dbReference type="ChEBI" id="CHEBI:59789"/>
        <dbReference type="ChEBI" id="CHEBI:64286"/>
        <dbReference type="ChEBI" id="CHEBI:76981"/>
        <dbReference type="EC" id="2.5.1.120"/>
    </reaction>
</comment>
<comment type="cofactor">
    <cofactor evidence="6 7">
        <name>[4Fe-4S] cluster</name>
        <dbReference type="ChEBI" id="CHEBI:49883"/>
    </cofactor>
    <text evidence="6 7">Binds 1 [4Fe-4S] cluster. The cluster is coordinated with 3 cysteines and an exchangeable S-adenosyl-L-methionine.</text>
</comment>
<keyword evidence="5 6" id="KW-0411">Iron-sulfur</keyword>
<feature type="binding site" evidence="8">
    <location>
        <position position="182"/>
    </location>
    <ligand>
        <name>S-adenosyl-L-methionine</name>
        <dbReference type="ChEBI" id="CHEBI:59789"/>
    </ligand>
</feature>
<protein>
    <recommendedName>
        <fullName evidence="6">Aminodeoxyfutalosine synthase</fullName>
        <shortName evidence="6">AFL synthase</shortName>
        <shortName evidence="6">Aminofutalosine synthase</shortName>
        <ecNumber evidence="6">2.5.1.120</ecNumber>
    </recommendedName>
    <alternativeName>
        <fullName evidence="6">Menaquinone biosynthetic enzyme MqnE</fullName>
    </alternativeName>
</protein>
<dbReference type="InterPro" id="IPR020050">
    <property type="entry name" value="FO_synthase_su2"/>
</dbReference>
<evidence type="ECO:0000259" key="9">
    <source>
        <dbReference type="PROSITE" id="PS51918"/>
    </source>
</evidence>
<keyword evidence="6 10" id="KW-0808">Transferase</keyword>
<dbReference type="InterPro" id="IPR007197">
    <property type="entry name" value="rSAM"/>
</dbReference>
<dbReference type="InterPro" id="IPR006638">
    <property type="entry name" value="Elp3/MiaA/NifB-like_rSAM"/>
</dbReference>
<feature type="binding site" evidence="6 7">
    <location>
        <position position="70"/>
    </location>
    <ligand>
        <name>[4Fe-4S] cluster</name>
        <dbReference type="ChEBI" id="CHEBI:49883"/>
        <note>4Fe-4S-S-AdoMet</note>
    </ligand>
</feature>
<evidence type="ECO:0000313" key="11">
    <source>
        <dbReference type="EMBL" id="CEJ09039.1"/>
    </source>
</evidence>
<dbReference type="PIRSF" id="PIRSF004762">
    <property type="entry name" value="CHP00423"/>
    <property type="match status" value="1"/>
</dbReference>
<evidence type="ECO:0000313" key="10">
    <source>
        <dbReference type="EMBL" id="CAA7601742.1"/>
    </source>
</evidence>
<dbReference type="InterPro" id="IPR045567">
    <property type="entry name" value="CofH/MnqC-like_C"/>
</dbReference>
<dbReference type="InterPro" id="IPR022432">
    <property type="entry name" value="MqnE"/>
</dbReference>
<evidence type="ECO:0000256" key="6">
    <source>
        <dbReference type="HAMAP-Rule" id="MF_00993"/>
    </source>
</evidence>
<gene>
    <name evidence="6" type="primary">mqnE</name>
    <name evidence="10" type="ORF">DEACI_2410</name>
    <name evidence="11" type="ORF">DEACI_3522</name>
</gene>
<dbReference type="AlphaFoldDB" id="A0A8S0WGB4"/>
<dbReference type="NCBIfam" id="TIGR00423">
    <property type="entry name" value="CofH family radical SAM protein"/>
    <property type="match status" value="1"/>
</dbReference>